<evidence type="ECO:0000313" key="4">
    <source>
        <dbReference type="Proteomes" id="UP000027073"/>
    </source>
</evidence>
<feature type="transmembrane region" description="Helical" evidence="2">
    <location>
        <begin position="143"/>
        <end position="165"/>
    </location>
</feature>
<dbReference type="EMBL" id="KL198007">
    <property type="protein sequence ID" value="KDQ28904.1"/>
    <property type="molecule type" value="Genomic_DNA"/>
</dbReference>
<sequence>MPPYSPRPTSNTIFYAPVSPAIPSPRGWPQAEAFDPYSPLVTEGAHPASVPLLNQRRQTTSIPAPGGPRPFRQNPGNRPQYIPLRDSHYDAPIDDKSKPPSSALTDTSFLNTPSDSYFPNRPNYRHTRKHPFSSSFEAPNWKIIIIHVVLCLLAYPVMMIFVLLARDRTLFWTRLVVGFGCGLVGVSLGLSLLNLGRALLEAASWATLIHQSRDLNQPGVRLRDLAATSEDSASALTAFRVLRTRWSYSGTSRRQRSGYDSRFWSLYIVYFLFLVLAAASLSFVLGRIVGISTSVSHQYINYREVAVKGDLSDADLARADVLQAEFNDYSITWTISPFSEHGGMPSTVSFPWEGDTVYFSESIRAQFLPNGSGFGRLDSNISLPLVAVANSTEEMQRAAATTVDSGALIRYPRWGIRIHCLKATDPSNIVERSALNLSYLFTPRETLRELFSSFQMPLPDLFEKPINLTRNLAPGDNVTGVNLDEAALGAAFYNNGVGHSMKSQPLFGMGADGTGFVTLEAVLVRLNTSYTPEGKFLYYSQGPGIPDATGAETKIGFDGAMCLELYEPWVVETYNSTYGSPSSMKIVSKTNQVIDNMDKETRKGDKIKNMVRQLNSTRMGSIYEVAHGNSVNQIIKDNGRDSFYVPSPTVVSFSQSSIEGGRPSRGYTELSADLFGQARALADASNVLSYFAGTGDIVGRSFEDLVLSSAHIDWPLMVGFVVIVMAIGLIAGLFVPKLPLGVPRRGFHVYSWLAAFQGGEIAADIQRAGLEKNMELREIEQRLGDIRFRYVV</sequence>
<gene>
    <name evidence="3" type="ORF">PLEOSDRAFT_1038756</name>
</gene>
<protein>
    <submittedName>
        <fullName evidence="3">Uncharacterized protein</fullName>
    </submittedName>
</protein>
<proteinExistence type="predicted"/>
<dbReference type="InParanoid" id="A0A067NLW7"/>
<feature type="transmembrane region" description="Helical" evidence="2">
    <location>
        <begin position="714"/>
        <end position="735"/>
    </location>
</feature>
<feature type="region of interest" description="Disordered" evidence="1">
    <location>
        <begin position="58"/>
        <end position="110"/>
    </location>
</feature>
<name>A0A067NLW7_PLEO1</name>
<reference evidence="4" key="1">
    <citation type="journal article" date="2014" name="Proc. Natl. Acad. Sci. U.S.A.">
        <title>Extensive sampling of basidiomycete genomes demonstrates inadequacy of the white-rot/brown-rot paradigm for wood decay fungi.</title>
        <authorList>
            <person name="Riley R."/>
            <person name="Salamov A.A."/>
            <person name="Brown D.W."/>
            <person name="Nagy L.G."/>
            <person name="Floudas D."/>
            <person name="Held B.W."/>
            <person name="Levasseur A."/>
            <person name="Lombard V."/>
            <person name="Morin E."/>
            <person name="Otillar R."/>
            <person name="Lindquist E.A."/>
            <person name="Sun H."/>
            <person name="LaButti K.M."/>
            <person name="Schmutz J."/>
            <person name="Jabbour D."/>
            <person name="Luo H."/>
            <person name="Baker S.E."/>
            <person name="Pisabarro A.G."/>
            <person name="Walton J.D."/>
            <person name="Blanchette R.A."/>
            <person name="Henrissat B."/>
            <person name="Martin F."/>
            <person name="Cullen D."/>
            <person name="Hibbett D.S."/>
            <person name="Grigoriev I.V."/>
        </authorList>
    </citation>
    <scope>NUCLEOTIDE SEQUENCE [LARGE SCALE GENOMIC DNA]</scope>
    <source>
        <strain evidence="4">PC15</strain>
    </source>
</reference>
<organism evidence="3 4">
    <name type="scientific">Pleurotus ostreatus (strain PC15)</name>
    <name type="common">Oyster mushroom</name>
    <dbReference type="NCBI Taxonomy" id="1137138"/>
    <lineage>
        <taxon>Eukaryota</taxon>
        <taxon>Fungi</taxon>
        <taxon>Dikarya</taxon>
        <taxon>Basidiomycota</taxon>
        <taxon>Agaricomycotina</taxon>
        <taxon>Agaricomycetes</taxon>
        <taxon>Agaricomycetidae</taxon>
        <taxon>Agaricales</taxon>
        <taxon>Pleurotineae</taxon>
        <taxon>Pleurotaceae</taxon>
        <taxon>Pleurotus</taxon>
    </lineage>
</organism>
<keyword evidence="2" id="KW-0812">Transmembrane</keyword>
<dbReference type="Proteomes" id="UP000027073">
    <property type="component" value="Unassembled WGS sequence"/>
</dbReference>
<feature type="transmembrane region" description="Helical" evidence="2">
    <location>
        <begin position="263"/>
        <end position="285"/>
    </location>
</feature>
<dbReference type="AlphaFoldDB" id="A0A067NLW7"/>
<feature type="transmembrane region" description="Helical" evidence="2">
    <location>
        <begin position="171"/>
        <end position="193"/>
    </location>
</feature>
<dbReference type="HOGENOM" id="CLU_017508_0_0_1"/>
<keyword evidence="2" id="KW-0472">Membrane</keyword>
<dbReference type="STRING" id="1137138.A0A067NLW7"/>
<feature type="compositionally biased region" description="Basic and acidic residues" evidence="1">
    <location>
        <begin position="85"/>
        <end position="98"/>
    </location>
</feature>
<evidence type="ECO:0000256" key="2">
    <source>
        <dbReference type="SAM" id="Phobius"/>
    </source>
</evidence>
<keyword evidence="2" id="KW-1133">Transmembrane helix</keyword>
<feature type="compositionally biased region" description="Polar residues" evidence="1">
    <location>
        <begin position="99"/>
        <end position="110"/>
    </location>
</feature>
<dbReference type="OrthoDB" id="8191639at2759"/>
<dbReference type="VEuPathDB" id="FungiDB:PLEOSDRAFT_1038756"/>
<evidence type="ECO:0000313" key="3">
    <source>
        <dbReference type="EMBL" id="KDQ28904.1"/>
    </source>
</evidence>
<evidence type="ECO:0000256" key="1">
    <source>
        <dbReference type="SAM" id="MobiDB-lite"/>
    </source>
</evidence>
<accession>A0A067NLW7</accession>